<dbReference type="Gene3D" id="3.10.450.50">
    <property type="match status" value="1"/>
</dbReference>
<name>A0A1P8JVG2_9BURK</name>
<reference evidence="1 2" key="1">
    <citation type="submission" date="2017-01" db="EMBL/GenBank/DDBJ databases">
        <authorList>
            <person name="Mah S.A."/>
            <person name="Swanson W.J."/>
            <person name="Moy G.W."/>
            <person name="Vacquier V.D."/>
        </authorList>
    </citation>
    <scope>NUCLEOTIDE SEQUENCE [LARGE SCALE GENOMIC DNA]</scope>
    <source>
        <strain evidence="1 2">DCY110</strain>
    </source>
</reference>
<dbReference type="SUPFAM" id="SSF54427">
    <property type="entry name" value="NTF2-like"/>
    <property type="match status" value="1"/>
</dbReference>
<dbReference type="OrthoDB" id="9791198at2"/>
<dbReference type="NCBIfam" id="NF033625">
    <property type="entry name" value="HpxZ"/>
    <property type="match status" value="1"/>
</dbReference>
<dbReference type="Pfam" id="PF11533">
    <property type="entry name" value="AtzH-like"/>
    <property type="match status" value="1"/>
</dbReference>
<gene>
    <name evidence="1" type="ORF">RD110_11430</name>
</gene>
<dbReference type="InterPro" id="IPR024507">
    <property type="entry name" value="AtzH-like"/>
</dbReference>
<accession>A0A1P8JVG2</accession>
<sequence length="126" mass="14132">MIHATNLPKVHAEVSAVFAQYEDALVNNKVEVLDALFWNSPHTLRYGTGENLYGFEAIQAFRAARPAQGLARTVLKTVITTYGYDFATTNIEFQREGSSKMGRQSQTWLRTEKGWKVVAAHVSLMP</sequence>
<dbReference type="KEGG" id="rhy:RD110_11430"/>
<protein>
    <submittedName>
        <fullName evidence="1">DUF4440 domain-containing protein</fullName>
    </submittedName>
</protein>
<evidence type="ECO:0000313" key="2">
    <source>
        <dbReference type="Proteomes" id="UP000186609"/>
    </source>
</evidence>
<evidence type="ECO:0000313" key="1">
    <source>
        <dbReference type="EMBL" id="APW37735.1"/>
    </source>
</evidence>
<proteinExistence type="predicted"/>
<keyword evidence="2" id="KW-1185">Reference proteome</keyword>
<dbReference type="EMBL" id="CP019236">
    <property type="protein sequence ID" value="APW37735.1"/>
    <property type="molecule type" value="Genomic_DNA"/>
</dbReference>
<dbReference type="RefSeq" id="WP_076199554.1">
    <property type="nucleotide sequence ID" value="NZ_CP019236.1"/>
</dbReference>
<organism evidence="1 2">
    <name type="scientific">Rhodoferax koreensis</name>
    <dbReference type="NCBI Taxonomy" id="1842727"/>
    <lineage>
        <taxon>Bacteria</taxon>
        <taxon>Pseudomonadati</taxon>
        <taxon>Pseudomonadota</taxon>
        <taxon>Betaproteobacteria</taxon>
        <taxon>Burkholderiales</taxon>
        <taxon>Comamonadaceae</taxon>
        <taxon>Rhodoferax</taxon>
    </lineage>
</organism>
<dbReference type="InterPro" id="IPR032710">
    <property type="entry name" value="NTF2-like_dom_sf"/>
</dbReference>
<dbReference type="STRING" id="1842727.RD110_11430"/>
<dbReference type="Proteomes" id="UP000186609">
    <property type="component" value="Chromosome"/>
</dbReference>
<dbReference type="AlphaFoldDB" id="A0A1P8JVG2"/>